<protein>
    <recommendedName>
        <fullName evidence="4">Peptidase M60 domain-containing protein</fullName>
    </recommendedName>
</protein>
<dbReference type="InterPro" id="IPR024079">
    <property type="entry name" value="MetalloPept_cat_dom_sf"/>
</dbReference>
<dbReference type="EMBL" id="BLIY01000018">
    <property type="protein sequence ID" value="GFE55275.1"/>
    <property type="molecule type" value="Genomic_DNA"/>
</dbReference>
<organism evidence="2 3">
    <name type="scientific">Babesia ovis</name>
    <dbReference type="NCBI Taxonomy" id="5869"/>
    <lineage>
        <taxon>Eukaryota</taxon>
        <taxon>Sar</taxon>
        <taxon>Alveolata</taxon>
        <taxon>Apicomplexa</taxon>
        <taxon>Aconoidasida</taxon>
        <taxon>Piroplasmida</taxon>
        <taxon>Babesiidae</taxon>
        <taxon>Babesia</taxon>
    </lineage>
</organism>
<gene>
    <name evidence="2" type="ORF">BaOVIS_026790</name>
</gene>
<dbReference type="AlphaFoldDB" id="A0A9W5WVP2"/>
<dbReference type="GO" id="GO:0008237">
    <property type="term" value="F:metallopeptidase activity"/>
    <property type="evidence" value="ECO:0007669"/>
    <property type="project" value="InterPro"/>
</dbReference>
<feature type="chain" id="PRO_5040810815" description="Peptidase M60 domain-containing protein" evidence="1">
    <location>
        <begin position="27"/>
        <end position="1016"/>
    </location>
</feature>
<feature type="signal peptide" evidence="1">
    <location>
        <begin position="1"/>
        <end position="26"/>
    </location>
</feature>
<dbReference type="OrthoDB" id="360533at2759"/>
<comment type="caution">
    <text evidence="2">The sequence shown here is derived from an EMBL/GenBank/DDBJ whole genome shotgun (WGS) entry which is preliminary data.</text>
</comment>
<accession>A0A9W5WVP2</accession>
<dbReference type="SUPFAM" id="SSF55486">
    <property type="entry name" value="Metalloproteases ('zincins'), catalytic domain"/>
    <property type="match status" value="1"/>
</dbReference>
<dbReference type="Proteomes" id="UP001057455">
    <property type="component" value="Unassembled WGS sequence"/>
</dbReference>
<keyword evidence="3" id="KW-1185">Reference proteome</keyword>
<evidence type="ECO:0000256" key="1">
    <source>
        <dbReference type="SAM" id="SignalP"/>
    </source>
</evidence>
<evidence type="ECO:0000313" key="2">
    <source>
        <dbReference type="EMBL" id="GFE55275.1"/>
    </source>
</evidence>
<evidence type="ECO:0008006" key="4">
    <source>
        <dbReference type="Google" id="ProtNLM"/>
    </source>
</evidence>
<dbReference type="Gene3D" id="3.40.390.10">
    <property type="entry name" value="Collagenase (Catalytic Domain)"/>
    <property type="match status" value="1"/>
</dbReference>
<keyword evidence="1" id="KW-0732">Signal</keyword>
<sequence>MAVPSKSRAVVLLWGMALTLLRSAAAYNSPRVGTLAEQLKGAMNPNNAKSRSKASFAEMGVFLEPKMIPDHDGNMVVSFLHTSNISMDAGFDSAKMPVMDHMYPIAGQVAGLVTGNPVTVILGTMYGARFDILMERRATAESPGFLFEVPRGRYYIKIEASGYHLPGVSRITRPCKTNPCLYMTPDSRIAVYRIKDVSGVYRYNWELQGTAPYGVESLSMLPENEASVINANRPGIETLMDYSDAAAKLKLFFGIELHGTWGSEYASRLYGILDKWDWYKQEHRREQKLQKWVLTDEPLYPQDVAIIRLNKNHNQPINGSDDANKYTQVVTLSKMAFTYAVKRAIEKGKGNGTYFSRRLHKALIRALCLHDPDNMRILFHTMHDVQLVEPSQIGVFHSYGLSVSRYPANHYQSWFQHPEELVELATSWREFPAGLQKIKGLKYLYRRKDGMVNPETPTAAAIAYPRGPNVESYIEFMESAFASYPDVPGLVLHELSHFVHSNVVSPDMFAQWRDIGGWYRDPHDPDGWSTRLQTQFVSAYGHKKNPSEDFATCLSDYVLNPNLLRSRAPRKYDFMRNHVMNGAYYVTKASHEFLVLNLGNPDFMYPGRITGVSVTVTGKTDEDKHVKFVIHLANNGPNSCAKSAEFRLVSSVQTFVDVVLHNRECSHVLETEIVINRTQKRGVWTTDQIILVDDHRLHRYVGSADFGMRVWIDNSAEDFLEPRAITPSISLNLLNNTEGTIARATWIVADAGVLNSKECAYASVYSTTSNQYSLGSYAYGLDTTTPPHPGWRSGIWQGCRQVPSRMCDISFVKSNEIEGTVNFNKYAFDEESDFHGLSFHEAMANVYGCFQVAVNIPLKKAARSGNYYLSRISTFDSAGNSQMLQWPKEEGPFVTYNSGRNDEDNYKPELRNIRVESKPTNPEHPNGETVVHINFEVRDIHSGIAGIVGLIRDPFGSGYYFSPDFKAENNWQTVTFNYVLPKGSVPGVWHLSYLSIYDNAGNNLNATLHEQVMVQG</sequence>
<name>A0A9W5WVP2_BABOV</name>
<proteinExistence type="predicted"/>
<evidence type="ECO:0000313" key="3">
    <source>
        <dbReference type="Proteomes" id="UP001057455"/>
    </source>
</evidence>
<reference evidence="2" key="1">
    <citation type="submission" date="2019-12" db="EMBL/GenBank/DDBJ databases">
        <title>Genome sequence of Babesia ovis.</title>
        <authorList>
            <person name="Yamagishi J."/>
            <person name="Sevinc F."/>
            <person name="Xuan X."/>
        </authorList>
    </citation>
    <scope>NUCLEOTIDE SEQUENCE</scope>
    <source>
        <strain evidence="2">Selcuk</strain>
    </source>
</reference>